<comment type="similarity">
    <text evidence="2 8">Belongs to the cutinase family.</text>
</comment>
<dbReference type="Proteomes" id="UP000193387">
    <property type="component" value="Unassembled WGS sequence"/>
</dbReference>
<dbReference type="InterPro" id="IPR000675">
    <property type="entry name" value="Cutinase/axe"/>
</dbReference>
<dbReference type="PANTHER" id="PTHR33630:SF9">
    <property type="entry name" value="CUTINASE 4"/>
    <property type="match status" value="1"/>
</dbReference>
<comment type="function">
    <text evidence="8">Catalyzes the hydrolysis of complex carboxylic polyesters found in the cell wall of plants. Degrades cutin, a macromolecule that forms the structure of the plant cuticle.</text>
</comment>
<dbReference type="Gene3D" id="3.40.50.1820">
    <property type="entry name" value="alpha/beta hydrolase"/>
    <property type="match status" value="1"/>
</dbReference>
<protein>
    <recommendedName>
        <fullName evidence="8">Cutinase</fullName>
        <ecNumber evidence="8">3.1.1.-</ecNumber>
    </recommendedName>
</protein>
<dbReference type="EC" id="3.1.1.-" evidence="8"/>
<accession>A0AAJ3NPF0</accession>
<dbReference type="SUPFAM" id="SSF53474">
    <property type="entry name" value="alpha/beta-Hydrolases"/>
    <property type="match status" value="1"/>
</dbReference>
<dbReference type="PANTHER" id="PTHR33630">
    <property type="entry name" value="CUTINASE RV1984C-RELATED-RELATED"/>
    <property type="match status" value="1"/>
</dbReference>
<evidence type="ECO:0000256" key="1">
    <source>
        <dbReference type="ARBA" id="ARBA00004613"/>
    </source>
</evidence>
<keyword evidence="4 8" id="KW-0964">Secreted</keyword>
<dbReference type="EMBL" id="LQPR01000041">
    <property type="protein sequence ID" value="ORW70148.1"/>
    <property type="molecule type" value="Genomic_DNA"/>
</dbReference>
<evidence type="ECO:0000256" key="8">
    <source>
        <dbReference type="RuleBase" id="RU361263"/>
    </source>
</evidence>
<evidence type="ECO:0000256" key="2">
    <source>
        <dbReference type="ARBA" id="ARBA00007534"/>
    </source>
</evidence>
<name>A0AAJ3NPF0_9MYCO</name>
<dbReference type="InterPro" id="IPR043580">
    <property type="entry name" value="CUTINASE_1"/>
</dbReference>
<dbReference type="AlphaFoldDB" id="A0AAJ3NPF0"/>
<dbReference type="PROSITE" id="PS00155">
    <property type="entry name" value="CUTINASE_1"/>
    <property type="match status" value="1"/>
</dbReference>
<comment type="subcellular location">
    <subcellularLocation>
        <location evidence="1 8">Secreted</location>
    </subcellularLocation>
</comment>
<reference evidence="9 10" key="1">
    <citation type="submission" date="2016-01" db="EMBL/GenBank/DDBJ databases">
        <title>The new phylogeny of the genus Mycobacterium.</title>
        <authorList>
            <person name="Tarcisio F."/>
            <person name="Conor M."/>
            <person name="Antonella G."/>
            <person name="Elisabetta G."/>
            <person name="Giulia F.S."/>
            <person name="Sara T."/>
            <person name="Anna F."/>
            <person name="Clotilde B."/>
            <person name="Roberto B."/>
            <person name="Veronica D.S."/>
            <person name="Fabio R."/>
            <person name="Monica P."/>
            <person name="Olivier J."/>
            <person name="Enrico T."/>
            <person name="Nicola S."/>
        </authorList>
    </citation>
    <scope>NUCLEOTIDE SEQUENCE [LARGE SCALE GENOMIC DNA]</scope>
    <source>
        <strain evidence="9 10">DSM 44616</strain>
    </source>
</reference>
<dbReference type="InterPro" id="IPR029058">
    <property type="entry name" value="AB_hydrolase_fold"/>
</dbReference>
<dbReference type="Pfam" id="PF01083">
    <property type="entry name" value="Cutinase"/>
    <property type="match status" value="1"/>
</dbReference>
<proteinExistence type="inferred from homology"/>
<evidence type="ECO:0000256" key="4">
    <source>
        <dbReference type="ARBA" id="ARBA00022525"/>
    </source>
</evidence>
<keyword evidence="7" id="KW-1015">Disulfide bond</keyword>
<comment type="caution">
    <text evidence="9">The sequence shown here is derived from an EMBL/GenBank/DDBJ whole genome shotgun (WGS) entry which is preliminary data.</text>
</comment>
<keyword evidence="10" id="KW-1185">Reference proteome</keyword>
<evidence type="ECO:0000256" key="5">
    <source>
        <dbReference type="ARBA" id="ARBA00022729"/>
    </source>
</evidence>
<evidence type="ECO:0000256" key="6">
    <source>
        <dbReference type="ARBA" id="ARBA00022801"/>
    </source>
</evidence>
<evidence type="ECO:0000313" key="9">
    <source>
        <dbReference type="EMBL" id="ORW70148.1"/>
    </source>
</evidence>
<evidence type="ECO:0000256" key="3">
    <source>
        <dbReference type="ARBA" id="ARBA00022487"/>
    </source>
</evidence>
<dbReference type="GO" id="GO:0052689">
    <property type="term" value="F:carboxylic ester hydrolase activity"/>
    <property type="evidence" value="ECO:0007669"/>
    <property type="project" value="UniProtKB-KW"/>
</dbReference>
<evidence type="ECO:0000256" key="7">
    <source>
        <dbReference type="ARBA" id="ARBA00023157"/>
    </source>
</evidence>
<evidence type="ECO:0000313" key="10">
    <source>
        <dbReference type="Proteomes" id="UP000193387"/>
    </source>
</evidence>
<keyword evidence="3 8" id="KW-0719">Serine esterase</keyword>
<organism evidence="9 10">
    <name type="scientific">Mycobacterium saskatchewanense</name>
    <dbReference type="NCBI Taxonomy" id="220927"/>
    <lineage>
        <taxon>Bacteria</taxon>
        <taxon>Bacillati</taxon>
        <taxon>Actinomycetota</taxon>
        <taxon>Actinomycetes</taxon>
        <taxon>Mycobacteriales</taxon>
        <taxon>Mycobacteriaceae</taxon>
        <taxon>Mycobacterium</taxon>
        <taxon>Mycobacterium simiae complex</taxon>
    </lineage>
</organism>
<dbReference type="GO" id="GO:0005576">
    <property type="term" value="C:extracellular region"/>
    <property type="evidence" value="ECO:0007669"/>
    <property type="project" value="UniProtKB-SubCell"/>
</dbReference>
<sequence>MSPRGPPSRQDVTVQPTSTVARLLAVIVVAFGLVSASTAVSSAAGDDKCPDVELIFARGTFEPPGLGATGQAFADALTARLPGTSISSYGVNYPASLDFSQASDGVVDASARVGEIVGACPNTKIVLGGYSQGAAVAAYITADSVPPGYALPAGITGPMPPTVAKHVAAVVLFGKPSDGFLNLVDHDAPPISIGNLYAGKTIDLCAPDDPVCSGAGFNRAAHSAYRFNGMTDQAADFAAKAIESTR</sequence>
<keyword evidence="6 8" id="KW-0378">Hydrolase</keyword>
<keyword evidence="5" id="KW-0732">Signal</keyword>
<gene>
    <name evidence="9" type="ORF">AWC23_18380</name>
</gene>
<dbReference type="SMART" id="SM01110">
    <property type="entry name" value="Cutinase"/>
    <property type="match status" value="1"/>
</dbReference>